<keyword evidence="1" id="KW-1133">Transmembrane helix</keyword>
<reference evidence="2 3" key="1">
    <citation type="journal article" date="2006" name="J. Bacteriol.">
        <title>Comparative genomic evidence for a close relationship between the dimorphic prosthecate bacteria Hyphomonas neptunium and Caulobacter crescentus.</title>
        <authorList>
            <person name="Badger J.H."/>
            <person name="Hoover T.R."/>
            <person name="Brun Y.V."/>
            <person name="Weiner R.M."/>
            <person name="Laub M.T."/>
            <person name="Alexandre G."/>
            <person name="Mrazek J."/>
            <person name="Ren Q."/>
            <person name="Paulsen I.T."/>
            <person name="Nelson K.E."/>
            <person name="Khouri H.M."/>
            <person name="Radune D."/>
            <person name="Sosa J."/>
            <person name="Dodson R.J."/>
            <person name="Sullivan S.A."/>
            <person name="Rosovitz M.J."/>
            <person name="Madupu R."/>
            <person name="Brinkac L.M."/>
            <person name="Durkin A.S."/>
            <person name="Daugherty S.C."/>
            <person name="Kothari S.P."/>
            <person name="Giglio M.G."/>
            <person name="Zhou L."/>
            <person name="Haft D.H."/>
            <person name="Selengut J.D."/>
            <person name="Davidsen T.M."/>
            <person name="Yang Q."/>
            <person name="Zafar N."/>
            <person name="Ward N.L."/>
        </authorList>
    </citation>
    <scope>NUCLEOTIDE SEQUENCE [LARGE SCALE GENOMIC DNA]</scope>
    <source>
        <strain evidence="2 3">ATCC 15444</strain>
    </source>
</reference>
<name>Q0C270_HYPNA</name>
<dbReference type="AlphaFoldDB" id="Q0C270"/>
<protein>
    <submittedName>
        <fullName evidence="2">Uncharacterized protein</fullName>
    </submittedName>
</protein>
<keyword evidence="1" id="KW-0812">Transmembrane</keyword>
<sequence length="66" mass="7396">MKRTARHLARSAISRQLSSSKVYVGASMSGWDRDKSGDYTPRPPPLWFWLAAGAAILCLIWFSLRG</sequence>
<dbReference type="EMBL" id="CP000158">
    <property type="protein sequence ID" value="ABI76781.1"/>
    <property type="molecule type" value="Genomic_DNA"/>
</dbReference>
<evidence type="ECO:0000313" key="2">
    <source>
        <dbReference type="EMBL" id="ABI76781.1"/>
    </source>
</evidence>
<evidence type="ECO:0000256" key="1">
    <source>
        <dbReference type="SAM" id="Phobius"/>
    </source>
</evidence>
<dbReference type="KEGG" id="hne:HNE_1458"/>
<keyword evidence="3" id="KW-1185">Reference proteome</keyword>
<feature type="transmembrane region" description="Helical" evidence="1">
    <location>
        <begin position="46"/>
        <end position="64"/>
    </location>
</feature>
<evidence type="ECO:0000313" key="3">
    <source>
        <dbReference type="Proteomes" id="UP000001959"/>
    </source>
</evidence>
<dbReference type="HOGENOM" id="CLU_2825293_0_0_5"/>
<organism evidence="2 3">
    <name type="scientific">Hyphomonas neptunium (strain ATCC 15444)</name>
    <dbReference type="NCBI Taxonomy" id="228405"/>
    <lineage>
        <taxon>Bacteria</taxon>
        <taxon>Pseudomonadati</taxon>
        <taxon>Pseudomonadota</taxon>
        <taxon>Alphaproteobacteria</taxon>
        <taxon>Hyphomonadales</taxon>
        <taxon>Hyphomonadaceae</taxon>
        <taxon>Hyphomonas</taxon>
    </lineage>
</organism>
<proteinExistence type="predicted"/>
<keyword evidence="1" id="KW-0472">Membrane</keyword>
<accession>Q0C270</accession>
<dbReference type="Proteomes" id="UP000001959">
    <property type="component" value="Chromosome"/>
</dbReference>
<gene>
    <name evidence="2" type="ordered locus">HNE_1458</name>
</gene>